<gene>
    <name evidence="1" type="ORF">HOLleu_01531</name>
</gene>
<keyword evidence="2" id="KW-1185">Reference proteome</keyword>
<dbReference type="EMBL" id="JAIZAY010000001">
    <property type="protein sequence ID" value="KAJ8048997.1"/>
    <property type="molecule type" value="Genomic_DNA"/>
</dbReference>
<dbReference type="OrthoDB" id="6764841at2759"/>
<accession>A0A9Q1CP54</accession>
<evidence type="ECO:0000313" key="2">
    <source>
        <dbReference type="Proteomes" id="UP001152320"/>
    </source>
</evidence>
<protein>
    <submittedName>
        <fullName evidence="1">Uncharacterized protein</fullName>
    </submittedName>
</protein>
<sequence length="59" mass="6692">MGVTMAQMSMSMSMRGMPSICCLYVMYSTIINVVARWPGRTHDSTVLRETLIGRQFCNQ</sequence>
<proteinExistence type="predicted"/>
<dbReference type="AlphaFoldDB" id="A0A9Q1CP54"/>
<comment type="caution">
    <text evidence="1">The sequence shown here is derived from an EMBL/GenBank/DDBJ whole genome shotgun (WGS) entry which is preliminary data.</text>
</comment>
<organism evidence="1 2">
    <name type="scientific">Holothuria leucospilota</name>
    <name type="common">Black long sea cucumber</name>
    <name type="synonym">Mertensiothuria leucospilota</name>
    <dbReference type="NCBI Taxonomy" id="206669"/>
    <lineage>
        <taxon>Eukaryota</taxon>
        <taxon>Metazoa</taxon>
        <taxon>Echinodermata</taxon>
        <taxon>Eleutherozoa</taxon>
        <taxon>Echinozoa</taxon>
        <taxon>Holothuroidea</taxon>
        <taxon>Aspidochirotacea</taxon>
        <taxon>Aspidochirotida</taxon>
        <taxon>Holothuriidae</taxon>
        <taxon>Holothuria</taxon>
    </lineage>
</organism>
<reference evidence="1" key="1">
    <citation type="submission" date="2021-10" db="EMBL/GenBank/DDBJ databases">
        <title>Tropical sea cucumber genome reveals ecological adaptation and Cuvierian tubules defense mechanism.</title>
        <authorList>
            <person name="Chen T."/>
        </authorList>
    </citation>
    <scope>NUCLEOTIDE SEQUENCE</scope>
    <source>
        <strain evidence="1">Nanhai2018</strain>
        <tissue evidence="1">Muscle</tissue>
    </source>
</reference>
<name>A0A9Q1CP54_HOLLE</name>
<evidence type="ECO:0000313" key="1">
    <source>
        <dbReference type="EMBL" id="KAJ8048997.1"/>
    </source>
</evidence>
<dbReference type="Proteomes" id="UP001152320">
    <property type="component" value="Chromosome 1"/>
</dbReference>